<dbReference type="RefSeq" id="WP_078402336.1">
    <property type="nucleotide sequence ID" value="NZ_CP016377.1"/>
</dbReference>
<gene>
    <name evidence="2" type="ORF">BAY32_17225</name>
</gene>
<dbReference type="Gene3D" id="3.40.50.850">
    <property type="entry name" value="Isochorismatase-like"/>
    <property type="match status" value="1"/>
</dbReference>
<evidence type="ECO:0000313" key="3">
    <source>
        <dbReference type="Proteomes" id="UP000190816"/>
    </source>
</evidence>
<evidence type="ECO:0000313" key="2">
    <source>
        <dbReference type="EMBL" id="OPB79442.1"/>
    </source>
</evidence>
<dbReference type="Proteomes" id="UP000190816">
    <property type="component" value="Unassembled WGS sequence"/>
</dbReference>
<dbReference type="InterPro" id="IPR036380">
    <property type="entry name" value="Isochorismatase-like_sf"/>
</dbReference>
<reference evidence="2 3" key="1">
    <citation type="submission" date="2016-06" db="EMBL/GenBank/DDBJ databases">
        <authorList>
            <person name="Nicholson A.C."/>
        </authorList>
    </citation>
    <scope>NUCLEOTIDE SEQUENCE [LARGE SCALE GENOMIC DNA]</scope>
    <source>
        <strain evidence="2 3">G4123</strain>
    </source>
</reference>
<dbReference type="KEGG" id="ego:BBD34_03210"/>
<name>A0AAJ3NF03_9FLAO</name>
<dbReference type="EMBL" id="MAIC01000004">
    <property type="protein sequence ID" value="OPB79442.1"/>
    <property type="molecule type" value="Genomic_DNA"/>
</dbReference>
<dbReference type="PANTHER" id="PTHR43559">
    <property type="entry name" value="HYDROLASE YCAC-RELATED"/>
    <property type="match status" value="1"/>
</dbReference>
<dbReference type="InterPro" id="IPR000868">
    <property type="entry name" value="Isochorismatase-like_dom"/>
</dbReference>
<dbReference type="Pfam" id="PF00857">
    <property type="entry name" value="Isochorismatase"/>
    <property type="match status" value="1"/>
</dbReference>
<evidence type="ECO:0000259" key="1">
    <source>
        <dbReference type="Pfam" id="PF00857"/>
    </source>
</evidence>
<organism evidence="2 3">
    <name type="scientific">Elizabethkingia ursingii</name>
    <dbReference type="NCBI Taxonomy" id="1756150"/>
    <lineage>
        <taxon>Bacteria</taxon>
        <taxon>Pseudomonadati</taxon>
        <taxon>Bacteroidota</taxon>
        <taxon>Flavobacteriia</taxon>
        <taxon>Flavobacteriales</taxon>
        <taxon>Weeksellaceae</taxon>
        <taxon>Elizabethkingia</taxon>
    </lineage>
</organism>
<feature type="domain" description="Isochorismatase-like" evidence="1">
    <location>
        <begin position="10"/>
        <end position="166"/>
    </location>
</feature>
<comment type="caution">
    <text evidence="2">The sequence shown here is derived from an EMBL/GenBank/DDBJ whole genome shotgun (WGS) entry which is preliminary data.</text>
</comment>
<sequence>MKHFRKEDSIMLLIDHQTGTLQWCANRPQEMIVSRTVALARIAKVLGIPVVLTSSMEDHAQGLLLPEIQQILPEEYANRIQRAGITNAWNDENFQKAVKEAAGDRKNVIMAGLTHDVCIVYPSRSMVEEGYDVQVVIDAGGSPTQIADDVAQQTWEKAGVRTTTINQLVADLIDSWATEDGEKIITIVYEEIMSKIGQFA</sequence>
<accession>A0AAJ3NF03</accession>
<dbReference type="AlphaFoldDB" id="A0AAJ3NF03"/>
<dbReference type="SUPFAM" id="SSF52499">
    <property type="entry name" value="Isochorismatase-like hydrolases"/>
    <property type="match status" value="1"/>
</dbReference>
<dbReference type="PANTHER" id="PTHR43559:SF3">
    <property type="entry name" value="HYDROLASE YCAC-RELATED"/>
    <property type="match status" value="1"/>
</dbReference>
<protein>
    <submittedName>
        <fullName evidence="2">Isochorismatase</fullName>
    </submittedName>
</protein>
<proteinExistence type="predicted"/>
<dbReference type="InterPro" id="IPR053152">
    <property type="entry name" value="Hydrolase_YcaC-like"/>
</dbReference>